<proteinExistence type="predicted"/>
<evidence type="ECO:0000256" key="1">
    <source>
        <dbReference type="SAM" id="MobiDB-lite"/>
    </source>
</evidence>
<comment type="caution">
    <text evidence="2">The sequence shown here is derived from an EMBL/GenBank/DDBJ whole genome shotgun (WGS) entry which is preliminary data.</text>
</comment>
<dbReference type="EMBL" id="UYJE01008593">
    <property type="protein sequence ID" value="VDI65258.1"/>
    <property type="molecule type" value="Genomic_DNA"/>
</dbReference>
<gene>
    <name evidence="2" type="ORF">MGAL_10B091941</name>
</gene>
<feature type="region of interest" description="Disordered" evidence="1">
    <location>
        <begin position="1"/>
        <end position="24"/>
    </location>
</feature>
<feature type="region of interest" description="Disordered" evidence="1">
    <location>
        <begin position="240"/>
        <end position="283"/>
    </location>
</feature>
<reference evidence="2" key="1">
    <citation type="submission" date="2018-11" db="EMBL/GenBank/DDBJ databases">
        <authorList>
            <person name="Alioto T."/>
            <person name="Alioto T."/>
        </authorList>
    </citation>
    <scope>NUCLEOTIDE SEQUENCE</scope>
</reference>
<feature type="compositionally biased region" description="Polar residues" evidence="1">
    <location>
        <begin position="263"/>
        <end position="277"/>
    </location>
</feature>
<dbReference type="Proteomes" id="UP000596742">
    <property type="component" value="Unassembled WGS sequence"/>
</dbReference>
<sequence length="283" mass="31773">MALTFSRGEINPNRAPKQNQVVASRKGVKREFHLHRTCTQLWYNPINESDRKNEERIMDYIIQVKEEPIDETYEVIHLGTELHDKRAPDFNQVEQHTISERNLIIDSNGDNVLFIAEHIKSEPDNNCKGGYSEDHDESISSRKKTRMSSSLLKILNASPQHNGTNVTMVTDEKRETNRKRSQPTLYGLLNGTVPPLLQTSVVTDKIENDVHITHITAPSSAKSGSSSTLQKMLASPYSGKSPLLSSMLKTPSRTDSTIDKVFSTPTANSNQINSVPSIQAHRK</sequence>
<evidence type="ECO:0000313" key="3">
    <source>
        <dbReference type="Proteomes" id="UP000596742"/>
    </source>
</evidence>
<accession>A0A8B6GKR7</accession>
<feature type="compositionally biased region" description="Polar residues" evidence="1">
    <location>
        <begin position="243"/>
        <end position="255"/>
    </location>
</feature>
<protein>
    <submittedName>
        <fullName evidence="2">Uncharacterized protein</fullName>
    </submittedName>
</protein>
<keyword evidence="3" id="KW-1185">Reference proteome</keyword>
<name>A0A8B6GKR7_MYTGA</name>
<organism evidence="2 3">
    <name type="scientific">Mytilus galloprovincialis</name>
    <name type="common">Mediterranean mussel</name>
    <dbReference type="NCBI Taxonomy" id="29158"/>
    <lineage>
        <taxon>Eukaryota</taxon>
        <taxon>Metazoa</taxon>
        <taxon>Spiralia</taxon>
        <taxon>Lophotrochozoa</taxon>
        <taxon>Mollusca</taxon>
        <taxon>Bivalvia</taxon>
        <taxon>Autobranchia</taxon>
        <taxon>Pteriomorphia</taxon>
        <taxon>Mytilida</taxon>
        <taxon>Mytiloidea</taxon>
        <taxon>Mytilidae</taxon>
        <taxon>Mytilinae</taxon>
        <taxon>Mytilus</taxon>
    </lineage>
</organism>
<dbReference type="AlphaFoldDB" id="A0A8B6GKR7"/>
<evidence type="ECO:0000313" key="2">
    <source>
        <dbReference type="EMBL" id="VDI65258.1"/>
    </source>
</evidence>